<evidence type="ECO:0000256" key="5">
    <source>
        <dbReference type="ARBA" id="ARBA00022692"/>
    </source>
</evidence>
<dbReference type="SUPFAM" id="SSF56954">
    <property type="entry name" value="Outer membrane efflux proteins (OEP)"/>
    <property type="match status" value="1"/>
</dbReference>
<comment type="similarity">
    <text evidence="2">Belongs to the outer membrane factor (OMF) (TC 1.B.17) family.</text>
</comment>
<keyword evidence="5" id="KW-0812">Transmembrane</keyword>
<dbReference type="Gene3D" id="1.20.1600.10">
    <property type="entry name" value="Outer membrane efflux proteins (OEP)"/>
    <property type="match status" value="1"/>
</dbReference>
<protein>
    <submittedName>
        <fullName evidence="10">Transporter</fullName>
    </submittedName>
</protein>
<evidence type="ECO:0000256" key="7">
    <source>
        <dbReference type="ARBA" id="ARBA00023237"/>
    </source>
</evidence>
<evidence type="ECO:0000256" key="8">
    <source>
        <dbReference type="SAM" id="Coils"/>
    </source>
</evidence>
<evidence type="ECO:0000256" key="9">
    <source>
        <dbReference type="SAM" id="SignalP"/>
    </source>
</evidence>
<feature type="signal peptide" evidence="9">
    <location>
        <begin position="1"/>
        <end position="25"/>
    </location>
</feature>
<gene>
    <name evidence="10" type="ORF">DSLASN_05850</name>
</gene>
<name>A0ABM7PCL5_9BACT</name>
<dbReference type="InterPro" id="IPR051906">
    <property type="entry name" value="TolC-like"/>
</dbReference>
<dbReference type="RefSeq" id="WP_236891250.1">
    <property type="nucleotide sequence ID" value="NZ_AP024488.1"/>
</dbReference>
<dbReference type="Pfam" id="PF02321">
    <property type="entry name" value="OEP"/>
    <property type="match status" value="2"/>
</dbReference>
<evidence type="ECO:0000256" key="4">
    <source>
        <dbReference type="ARBA" id="ARBA00022452"/>
    </source>
</evidence>
<dbReference type="PANTHER" id="PTHR30026:SF20">
    <property type="entry name" value="OUTER MEMBRANE PROTEIN TOLC"/>
    <property type="match status" value="1"/>
</dbReference>
<dbReference type="PANTHER" id="PTHR30026">
    <property type="entry name" value="OUTER MEMBRANE PROTEIN TOLC"/>
    <property type="match status" value="1"/>
</dbReference>
<evidence type="ECO:0000256" key="2">
    <source>
        <dbReference type="ARBA" id="ARBA00007613"/>
    </source>
</evidence>
<evidence type="ECO:0000256" key="6">
    <source>
        <dbReference type="ARBA" id="ARBA00023136"/>
    </source>
</evidence>
<feature type="chain" id="PRO_5046847253" evidence="9">
    <location>
        <begin position="26"/>
        <end position="446"/>
    </location>
</feature>
<comment type="subcellular location">
    <subcellularLocation>
        <location evidence="1">Cell outer membrane</location>
    </subcellularLocation>
</comment>
<keyword evidence="8" id="KW-0175">Coiled coil</keyword>
<accession>A0ABM7PCL5</accession>
<keyword evidence="6" id="KW-0472">Membrane</keyword>
<keyword evidence="4" id="KW-1134">Transmembrane beta strand</keyword>
<keyword evidence="11" id="KW-1185">Reference proteome</keyword>
<sequence>MTRWKKMVVCAVAAALLLPGSGLMAAETMSIGEVVAESLRSNPAVAGAEAELAAAKETLTSARADRLPSLSAGYTWTDYNRAPIQKSGAGDIPVGYKEQSGWDIQLVQPLFSGYALKSAHELARLGVDAEELNRMETLQQLTLSVRQACHRLLLAERLLTVANDEVASLTDHKRVALLNHEQGLIPRNDLLKSEVALAEAVQNRDRAESEKEKARIAINRLLNREPSSPLALKDVHAPPIWAQSGEELEELAVSRRPMVTLLRLGLRQADLGEAMAKSGYYPKVDLVGRYGKHGDAPFPDENEFTHTDSASVTLQASWTLWNWGKTGAGAAEKAQRKRAVQAVLTDAEAAVRQDVQNTLLDRSVALKNIATAEQSREQALENWRITKVQYDQQVATSTEVIDARSYQTSADSNYYQALYAYMDSLAVLDYATGKPAGSSMLGDSSN</sequence>
<evidence type="ECO:0000313" key="11">
    <source>
        <dbReference type="Proteomes" id="UP001320148"/>
    </source>
</evidence>
<keyword evidence="7" id="KW-0998">Cell outer membrane</keyword>
<dbReference type="Proteomes" id="UP001320148">
    <property type="component" value="Chromosome"/>
</dbReference>
<dbReference type="InterPro" id="IPR003423">
    <property type="entry name" value="OMP_efflux"/>
</dbReference>
<keyword evidence="3" id="KW-0813">Transport</keyword>
<evidence type="ECO:0000256" key="1">
    <source>
        <dbReference type="ARBA" id="ARBA00004442"/>
    </source>
</evidence>
<proteinExistence type="inferred from homology"/>
<reference evidence="10 11" key="1">
    <citation type="submission" date="2021-02" db="EMBL/GenBank/DDBJ databases">
        <title>Complete genome of Desulfoluna sp. strain ASN36.</title>
        <authorList>
            <person name="Takahashi A."/>
            <person name="Kojima H."/>
            <person name="Fukui M."/>
        </authorList>
    </citation>
    <scope>NUCLEOTIDE SEQUENCE [LARGE SCALE GENOMIC DNA]</scope>
    <source>
        <strain evidence="10 11">ASN36</strain>
    </source>
</reference>
<organism evidence="10 11">
    <name type="scientific">Desulfoluna limicola</name>
    <dbReference type="NCBI Taxonomy" id="2810562"/>
    <lineage>
        <taxon>Bacteria</taxon>
        <taxon>Pseudomonadati</taxon>
        <taxon>Thermodesulfobacteriota</taxon>
        <taxon>Desulfobacteria</taxon>
        <taxon>Desulfobacterales</taxon>
        <taxon>Desulfolunaceae</taxon>
        <taxon>Desulfoluna</taxon>
    </lineage>
</organism>
<dbReference type="EMBL" id="AP024488">
    <property type="protein sequence ID" value="BCS94953.1"/>
    <property type="molecule type" value="Genomic_DNA"/>
</dbReference>
<evidence type="ECO:0000256" key="3">
    <source>
        <dbReference type="ARBA" id="ARBA00022448"/>
    </source>
</evidence>
<keyword evidence="9" id="KW-0732">Signal</keyword>
<evidence type="ECO:0000313" key="10">
    <source>
        <dbReference type="EMBL" id="BCS94953.1"/>
    </source>
</evidence>
<feature type="coiled-coil region" evidence="8">
    <location>
        <begin position="190"/>
        <end position="224"/>
    </location>
</feature>